<gene>
    <name evidence="1" type="ORF">LIER_40502</name>
</gene>
<evidence type="ECO:0000313" key="1">
    <source>
        <dbReference type="EMBL" id="GAA0168133.1"/>
    </source>
</evidence>
<protein>
    <submittedName>
        <fullName evidence="1">Uncharacterized protein</fullName>
    </submittedName>
</protein>
<dbReference type="EMBL" id="BAABME010023487">
    <property type="protein sequence ID" value="GAA0168133.1"/>
    <property type="molecule type" value="Genomic_DNA"/>
</dbReference>
<sequence>MAARNPSSSYKLWNSMVMFYRNKIQLMSSSGTSNDMCSPSLTPLVPEIYGAPSAGLRSLSFSPGPSSQNLDELNRINKEGGSTQRVPPLVPPATSRFNVLNWVKCLIGSMLSILIPFLKPKWENLHKLEGKVEMAVEEVEEVVECCSEMLTDITNRYINTQNLRV</sequence>
<reference evidence="1 2" key="1">
    <citation type="submission" date="2024-01" db="EMBL/GenBank/DDBJ databases">
        <title>The complete chloroplast genome sequence of Lithospermum erythrorhizon: insights into the phylogenetic relationship among Boraginaceae species and the maternal lineages of purple gromwells.</title>
        <authorList>
            <person name="Okada T."/>
            <person name="Watanabe K."/>
        </authorList>
    </citation>
    <scope>NUCLEOTIDE SEQUENCE [LARGE SCALE GENOMIC DNA]</scope>
</reference>
<keyword evidence="2" id="KW-1185">Reference proteome</keyword>
<dbReference type="AlphaFoldDB" id="A0AAV3QYL2"/>
<organism evidence="1 2">
    <name type="scientific">Lithospermum erythrorhizon</name>
    <name type="common">Purple gromwell</name>
    <name type="synonym">Lithospermum officinale var. erythrorhizon</name>
    <dbReference type="NCBI Taxonomy" id="34254"/>
    <lineage>
        <taxon>Eukaryota</taxon>
        <taxon>Viridiplantae</taxon>
        <taxon>Streptophyta</taxon>
        <taxon>Embryophyta</taxon>
        <taxon>Tracheophyta</taxon>
        <taxon>Spermatophyta</taxon>
        <taxon>Magnoliopsida</taxon>
        <taxon>eudicotyledons</taxon>
        <taxon>Gunneridae</taxon>
        <taxon>Pentapetalae</taxon>
        <taxon>asterids</taxon>
        <taxon>lamiids</taxon>
        <taxon>Boraginales</taxon>
        <taxon>Boraginaceae</taxon>
        <taxon>Boraginoideae</taxon>
        <taxon>Lithospermeae</taxon>
        <taxon>Lithospermum</taxon>
    </lineage>
</organism>
<proteinExistence type="predicted"/>
<accession>A0AAV3QYL2</accession>
<comment type="caution">
    <text evidence="1">The sequence shown here is derived from an EMBL/GenBank/DDBJ whole genome shotgun (WGS) entry which is preliminary data.</text>
</comment>
<dbReference type="Proteomes" id="UP001454036">
    <property type="component" value="Unassembled WGS sequence"/>
</dbReference>
<evidence type="ECO:0000313" key="2">
    <source>
        <dbReference type="Proteomes" id="UP001454036"/>
    </source>
</evidence>
<name>A0AAV3QYL2_LITER</name>